<dbReference type="Ensembl" id="ENSFALT00000025035.1">
    <property type="protein sequence ID" value="ENSFALP00000019524.1"/>
    <property type="gene ID" value="ENSFALG00000027784.1"/>
</dbReference>
<dbReference type="AlphaFoldDB" id="A0A803V9W8"/>
<reference evidence="4" key="2">
    <citation type="submission" date="2025-08" db="UniProtKB">
        <authorList>
            <consortium name="Ensembl"/>
        </authorList>
    </citation>
    <scope>IDENTIFICATION</scope>
</reference>
<dbReference type="InterPro" id="IPR020556">
    <property type="entry name" value="Amidase_CS"/>
</dbReference>
<evidence type="ECO:0000313" key="4">
    <source>
        <dbReference type="Ensembl" id="ENSFALP00000019524.1"/>
    </source>
</evidence>
<keyword evidence="5" id="KW-1185">Reference proteome</keyword>
<sequence>MPPPVGLGTAGMPNTSGLVSRRSVIAASDAAVVSRLKQAGAIPLGVTNCSELCMWYESSNRVYGRTNNPYDLQRIVGGSSGGEGCALAAACSVVGVGSDIGGSIRMPAFFNGVFGHKPTTGRLAARVTSSSPRGGMGSVGRTPSGRPSAGIAVRNWVTPCGTGLLREHSWGWQLGSFWWQNTGHMGGRCLTQVLHPHHGMFSQGRDLLGCFSAVQCPDWVLFLPSPPRAPCCQHLWGSLIPGEPQPCAPSPPAGLCPAGGGAEGAAWLCARRGGAQRRPVPQRRGGAEQLPVHGAHVPLRRGPGARAEGHGRAWRQQVSPSRRSQLLSWSQQLAAPHSVLALCTRQLCSPPTFPVTGFLPLLLASAGPWLLGLPFPPPRCSWEQQPWADG</sequence>
<dbReference type="InterPro" id="IPR052739">
    <property type="entry name" value="FAAH2"/>
</dbReference>
<comment type="similarity">
    <text evidence="1">Belongs to the amidase family.</text>
</comment>
<proteinExistence type="inferred from homology"/>
<reference evidence="4" key="3">
    <citation type="submission" date="2025-09" db="UniProtKB">
        <authorList>
            <consortium name="Ensembl"/>
        </authorList>
    </citation>
    <scope>IDENTIFICATION</scope>
</reference>
<evidence type="ECO:0000259" key="3">
    <source>
        <dbReference type="Pfam" id="PF01425"/>
    </source>
</evidence>
<feature type="domain" description="Amidase" evidence="3">
    <location>
        <begin position="9"/>
        <end position="124"/>
    </location>
</feature>
<dbReference type="Gene3D" id="3.90.1300.10">
    <property type="entry name" value="Amidase signature (AS) domain"/>
    <property type="match status" value="1"/>
</dbReference>
<accession>A0A803V9W8</accession>
<dbReference type="PANTHER" id="PTHR43372">
    <property type="entry name" value="FATTY-ACID AMIDE HYDROLASE"/>
    <property type="match status" value="1"/>
</dbReference>
<dbReference type="InterPro" id="IPR036928">
    <property type="entry name" value="AS_sf"/>
</dbReference>
<evidence type="ECO:0000256" key="1">
    <source>
        <dbReference type="ARBA" id="ARBA00009199"/>
    </source>
</evidence>
<feature type="region of interest" description="Disordered" evidence="2">
    <location>
        <begin position="126"/>
        <end position="146"/>
    </location>
</feature>
<evidence type="ECO:0000313" key="5">
    <source>
        <dbReference type="Proteomes" id="UP000016665"/>
    </source>
</evidence>
<dbReference type="GO" id="GO:0012505">
    <property type="term" value="C:endomembrane system"/>
    <property type="evidence" value="ECO:0007669"/>
    <property type="project" value="TreeGrafter"/>
</dbReference>
<dbReference type="GeneTree" id="ENSGT00940000162502"/>
<dbReference type="Proteomes" id="UP000016665">
    <property type="component" value="Chromosome 4A"/>
</dbReference>
<protein>
    <recommendedName>
        <fullName evidence="3">Amidase domain-containing protein</fullName>
    </recommendedName>
</protein>
<dbReference type="Pfam" id="PF01425">
    <property type="entry name" value="Amidase"/>
    <property type="match status" value="1"/>
</dbReference>
<name>A0A803V9W8_FICAL</name>
<dbReference type="InterPro" id="IPR023631">
    <property type="entry name" value="Amidase_dom"/>
</dbReference>
<organism evidence="4 5">
    <name type="scientific">Ficedula albicollis</name>
    <name type="common">Collared flycatcher</name>
    <name type="synonym">Muscicapa albicollis</name>
    <dbReference type="NCBI Taxonomy" id="59894"/>
    <lineage>
        <taxon>Eukaryota</taxon>
        <taxon>Metazoa</taxon>
        <taxon>Chordata</taxon>
        <taxon>Craniata</taxon>
        <taxon>Vertebrata</taxon>
        <taxon>Euteleostomi</taxon>
        <taxon>Archelosauria</taxon>
        <taxon>Archosauria</taxon>
        <taxon>Dinosauria</taxon>
        <taxon>Saurischia</taxon>
        <taxon>Theropoda</taxon>
        <taxon>Coelurosauria</taxon>
        <taxon>Aves</taxon>
        <taxon>Neognathae</taxon>
        <taxon>Neoaves</taxon>
        <taxon>Telluraves</taxon>
        <taxon>Australaves</taxon>
        <taxon>Passeriformes</taxon>
        <taxon>Muscicapidae</taxon>
        <taxon>Ficedula</taxon>
    </lineage>
</organism>
<dbReference type="SUPFAM" id="SSF75304">
    <property type="entry name" value="Amidase signature (AS) enzymes"/>
    <property type="match status" value="1"/>
</dbReference>
<reference evidence="4 5" key="1">
    <citation type="journal article" date="2012" name="Nature">
        <title>The genomic landscape of species divergence in Ficedula flycatchers.</title>
        <authorList>
            <person name="Ellegren H."/>
            <person name="Smeds L."/>
            <person name="Burri R."/>
            <person name="Olason P.I."/>
            <person name="Backstrom N."/>
            <person name="Kawakami T."/>
            <person name="Kunstner A."/>
            <person name="Makinen H."/>
            <person name="Nadachowska-Brzyska K."/>
            <person name="Qvarnstrom A."/>
            <person name="Uebbing S."/>
            <person name="Wolf J.B."/>
        </authorList>
    </citation>
    <scope>NUCLEOTIDE SEQUENCE [LARGE SCALE GENOMIC DNA]</scope>
</reference>
<dbReference type="PANTHER" id="PTHR43372:SF4">
    <property type="entry name" value="FATTY-ACID AMIDE HYDROLASE 2"/>
    <property type="match status" value="1"/>
</dbReference>
<evidence type="ECO:0000256" key="2">
    <source>
        <dbReference type="SAM" id="MobiDB-lite"/>
    </source>
</evidence>
<dbReference type="PROSITE" id="PS00571">
    <property type="entry name" value="AMIDASES"/>
    <property type="match status" value="1"/>
</dbReference>